<evidence type="ECO:0000313" key="4">
    <source>
        <dbReference type="Proteomes" id="UP000036403"/>
    </source>
</evidence>
<evidence type="ECO:0000256" key="2">
    <source>
        <dbReference type="SAM" id="Phobius"/>
    </source>
</evidence>
<protein>
    <submittedName>
        <fullName evidence="3">Nephrin-like protein</fullName>
    </submittedName>
</protein>
<feature type="transmembrane region" description="Helical" evidence="2">
    <location>
        <begin position="31"/>
        <end position="53"/>
    </location>
</feature>
<keyword evidence="2" id="KW-0472">Membrane</keyword>
<dbReference type="EMBL" id="LBMM01003460">
    <property type="protein sequence ID" value="KMQ93507.1"/>
    <property type="molecule type" value="Genomic_DNA"/>
</dbReference>
<sequence length="241" mass="25886">MPDVIPTLRNIKCFLYGVDRGQDAGIVLSPLIGVVVGALVTLVLIILVVVVRIRRERVAKPRHEKPAELSELPPQQYPMQNSQQTVETDPDVIPNKFGENQGEDALYFRIYSRIRQLSTEIPVCFGVPEGNLVEVSPPSYPGGYPPGHWVTPGPTPSIDELCHKFTGRPTELRLPSRSTIPNLPGMPVTGVMVGAGQGVVIGGAQGVVVGGGQGVIVAGECLDGEAIKRRLMANRLPESCV</sequence>
<reference evidence="3 4" key="1">
    <citation type="submission" date="2015-04" db="EMBL/GenBank/DDBJ databases">
        <title>Lasius niger genome sequencing.</title>
        <authorList>
            <person name="Konorov E.A."/>
            <person name="Nikitin M.A."/>
            <person name="Kirill M.V."/>
            <person name="Chang P."/>
        </authorList>
    </citation>
    <scope>NUCLEOTIDE SEQUENCE [LARGE SCALE GENOMIC DNA]</scope>
    <source>
        <tissue evidence="3">Whole</tissue>
    </source>
</reference>
<name>A0A0J7KSY1_LASNI</name>
<dbReference type="AlphaFoldDB" id="A0A0J7KSY1"/>
<proteinExistence type="predicted"/>
<evidence type="ECO:0000313" key="3">
    <source>
        <dbReference type="EMBL" id="KMQ93507.1"/>
    </source>
</evidence>
<feature type="compositionally biased region" description="Polar residues" evidence="1">
    <location>
        <begin position="77"/>
        <end position="87"/>
    </location>
</feature>
<keyword evidence="2" id="KW-1133">Transmembrane helix</keyword>
<accession>A0A0J7KSY1</accession>
<feature type="region of interest" description="Disordered" evidence="1">
    <location>
        <begin position="62"/>
        <end position="90"/>
    </location>
</feature>
<dbReference type="Proteomes" id="UP000036403">
    <property type="component" value="Unassembled WGS sequence"/>
</dbReference>
<gene>
    <name evidence="3" type="ORF">RF55_6386</name>
</gene>
<dbReference type="PaxDb" id="67767-A0A0J7KSY1"/>
<dbReference type="OrthoDB" id="7615908at2759"/>
<keyword evidence="4" id="KW-1185">Reference proteome</keyword>
<organism evidence="3 4">
    <name type="scientific">Lasius niger</name>
    <name type="common">Black garden ant</name>
    <dbReference type="NCBI Taxonomy" id="67767"/>
    <lineage>
        <taxon>Eukaryota</taxon>
        <taxon>Metazoa</taxon>
        <taxon>Ecdysozoa</taxon>
        <taxon>Arthropoda</taxon>
        <taxon>Hexapoda</taxon>
        <taxon>Insecta</taxon>
        <taxon>Pterygota</taxon>
        <taxon>Neoptera</taxon>
        <taxon>Endopterygota</taxon>
        <taxon>Hymenoptera</taxon>
        <taxon>Apocrita</taxon>
        <taxon>Aculeata</taxon>
        <taxon>Formicoidea</taxon>
        <taxon>Formicidae</taxon>
        <taxon>Formicinae</taxon>
        <taxon>Lasius</taxon>
        <taxon>Lasius</taxon>
    </lineage>
</organism>
<keyword evidence="2" id="KW-0812">Transmembrane</keyword>
<dbReference type="STRING" id="67767.A0A0J7KSY1"/>
<evidence type="ECO:0000256" key="1">
    <source>
        <dbReference type="SAM" id="MobiDB-lite"/>
    </source>
</evidence>
<comment type="caution">
    <text evidence="3">The sequence shown here is derived from an EMBL/GenBank/DDBJ whole genome shotgun (WGS) entry which is preliminary data.</text>
</comment>